<reference evidence="1" key="1">
    <citation type="submission" date="2020-09" db="EMBL/GenBank/DDBJ databases">
        <title>Genome-Enabled Discovery of Anthraquinone Biosynthesis in Senna tora.</title>
        <authorList>
            <person name="Kang S.-H."/>
            <person name="Pandey R.P."/>
            <person name="Lee C.-M."/>
            <person name="Sim J.-S."/>
            <person name="Jeong J.-T."/>
            <person name="Choi B.-S."/>
            <person name="Jung M."/>
            <person name="Ginzburg D."/>
            <person name="Zhao K."/>
            <person name="Won S.Y."/>
            <person name="Oh T.-J."/>
            <person name="Yu Y."/>
            <person name="Kim N.-H."/>
            <person name="Lee O.R."/>
            <person name="Lee T.-H."/>
            <person name="Bashyal P."/>
            <person name="Kim T.-S."/>
            <person name="Lee W.-H."/>
            <person name="Kawkins C."/>
            <person name="Kim C.-K."/>
            <person name="Kim J.S."/>
            <person name="Ahn B.O."/>
            <person name="Rhee S.Y."/>
            <person name="Sohng J.K."/>
        </authorList>
    </citation>
    <scope>NUCLEOTIDE SEQUENCE</scope>
    <source>
        <tissue evidence="1">Leaf</tissue>
    </source>
</reference>
<proteinExistence type="predicted"/>
<comment type="caution">
    <text evidence="1">The sequence shown here is derived from an EMBL/GenBank/DDBJ whole genome shotgun (WGS) entry which is preliminary data.</text>
</comment>
<dbReference type="EMBL" id="JAAIUW010000010">
    <property type="protein sequence ID" value="KAF7810740.1"/>
    <property type="molecule type" value="Genomic_DNA"/>
</dbReference>
<sequence length="47" mass="5624">MVQFLDLLWDSLDFPEDLFFASLWLCRREIGPIIAGIEDESTFRRDF</sequence>
<evidence type="ECO:0000313" key="2">
    <source>
        <dbReference type="Proteomes" id="UP000634136"/>
    </source>
</evidence>
<protein>
    <submittedName>
        <fullName evidence="1">Uncharacterized protein</fullName>
    </submittedName>
</protein>
<accession>A0A834W5P9</accession>
<gene>
    <name evidence="1" type="ORF">G2W53_031716</name>
</gene>
<name>A0A834W5P9_9FABA</name>
<dbReference type="Proteomes" id="UP000634136">
    <property type="component" value="Unassembled WGS sequence"/>
</dbReference>
<dbReference type="AlphaFoldDB" id="A0A834W5P9"/>
<organism evidence="1 2">
    <name type="scientific">Senna tora</name>
    <dbReference type="NCBI Taxonomy" id="362788"/>
    <lineage>
        <taxon>Eukaryota</taxon>
        <taxon>Viridiplantae</taxon>
        <taxon>Streptophyta</taxon>
        <taxon>Embryophyta</taxon>
        <taxon>Tracheophyta</taxon>
        <taxon>Spermatophyta</taxon>
        <taxon>Magnoliopsida</taxon>
        <taxon>eudicotyledons</taxon>
        <taxon>Gunneridae</taxon>
        <taxon>Pentapetalae</taxon>
        <taxon>rosids</taxon>
        <taxon>fabids</taxon>
        <taxon>Fabales</taxon>
        <taxon>Fabaceae</taxon>
        <taxon>Caesalpinioideae</taxon>
        <taxon>Cassia clade</taxon>
        <taxon>Senna</taxon>
    </lineage>
</organism>
<evidence type="ECO:0000313" key="1">
    <source>
        <dbReference type="EMBL" id="KAF7810740.1"/>
    </source>
</evidence>
<keyword evidence="2" id="KW-1185">Reference proteome</keyword>